<organism evidence="2 3">
    <name type="scientific">Lactuca saligna</name>
    <name type="common">Willowleaf lettuce</name>
    <dbReference type="NCBI Taxonomy" id="75948"/>
    <lineage>
        <taxon>Eukaryota</taxon>
        <taxon>Viridiplantae</taxon>
        <taxon>Streptophyta</taxon>
        <taxon>Embryophyta</taxon>
        <taxon>Tracheophyta</taxon>
        <taxon>Spermatophyta</taxon>
        <taxon>Magnoliopsida</taxon>
        <taxon>eudicotyledons</taxon>
        <taxon>Gunneridae</taxon>
        <taxon>Pentapetalae</taxon>
        <taxon>asterids</taxon>
        <taxon>campanulids</taxon>
        <taxon>Asterales</taxon>
        <taxon>Asteraceae</taxon>
        <taxon>Cichorioideae</taxon>
        <taxon>Cichorieae</taxon>
        <taxon>Lactucinae</taxon>
        <taxon>Lactuca</taxon>
    </lineage>
</organism>
<protein>
    <recommendedName>
        <fullName evidence="1">MULE transposase domain-containing protein</fullName>
    </recommendedName>
</protein>
<dbReference type="AlphaFoldDB" id="A0AA35V6I8"/>
<dbReference type="Pfam" id="PF10551">
    <property type="entry name" value="MULE"/>
    <property type="match status" value="1"/>
</dbReference>
<dbReference type="PANTHER" id="PTHR31973:SF189">
    <property type="entry name" value="TRANSPOSASE, MUDR, PLANT, MULE TRANSPOSASE DOMAIN PROTEIN-RELATED"/>
    <property type="match status" value="1"/>
</dbReference>
<dbReference type="Proteomes" id="UP001177003">
    <property type="component" value="Chromosome 2"/>
</dbReference>
<dbReference type="PANTHER" id="PTHR31973">
    <property type="entry name" value="POLYPROTEIN, PUTATIVE-RELATED"/>
    <property type="match status" value="1"/>
</dbReference>
<evidence type="ECO:0000313" key="3">
    <source>
        <dbReference type="Proteomes" id="UP001177003"/>
    </source>
</evidence>
<name>A0AA35V6I8_LACSI</name>
<dbReference type="InterPro" id="IPR018289">
    <property type="entry name" value="MULE_transposase_dom"/>
</dbReference>
<sequence>MLAPNPLVYLDPMRMSVRDVDFGGMDYREFVLWVSKLTRRIYDNLYYYIIECDHEPDKEVHTFDKTFDDEFLNKLCGKPILNSNQEEVNDDEVNDEDDGVVFTIFDENQEWDKIVPFLARKFSNPLELKLCLSNYAVKNGDQLLPTIERDANNHIYLVAWVVAVVENKETWKWFLDLLIDDIGMGVGHGLTIISDQHKGFVEDVKERVPAAEHKQCASTSMLIYKKDLRLEPLAYEHLMERDSKTWCKACYQVDRSCDAYENGVSESFKLKLNKLKEQQRFLQVVPFGYMQFDVRVGLMDML</sequence>
<keyword evidence="3" id="KW-1185">Reference proteome</keyword>
<reference evidence="2" key="1">
    <citation type="submission" date="2023-04" db="EMBL/GenBank/DDBJ databases">
        <authorList>
            <person name="Vijverberg K."/>
            <person name="Xiong W."/>
            <person name="Schranz E."/>
        </authorList>
    </citation>
    <scope>NUCLEOTIDE SEQUENCE</scope>
</reference>
<dbReference type="EMBL" id="OX465078">
    <property type="protein sequence ID" value="CAI9271429.1"/>
    <property type="molecule type" value="Genomic_DNA"/>
</dbReference>
<proteinExistence type="predicted"/>
<evidence type="ECO:0000259" key="1">
    <source>
        <dbReference type="Pfam" id="PF10551"/>
    </source>
</evidence>
<evidence type="ECO:0000313" key="2">
    <source>
        <dbReference type="EMBL" id="CAI9271429.1"/>
    </source>
</evidence>
<accession>A0AA35V6I8</accession>
<gene>
    <name evidence="2" type="ORF">LSALG_LOCUS11697</name>
</gene>
<feature type="domain" description="MULE transposase" evidence="1">
    <location>
        <begin position="142"/>
        <end position="218"/>
    </location>
</feature>